<comment type="caution">
    <text evidence="1">The sequence shown here is derived from an EMBL/GenBank/DDBJ whole genome shotgun (WGS) entry which is preliminary data.</text>
</comment>
<evidence type="ECO:0000313" key="2">
    <source>
        <dbReference type="Proteomes" id="UP000295292"/>
    </source>
</evidence>
<dbReference type="Proteomes" id="UP000295292">
    <property type="component" value="Unassembled WGS sequence"/>
</dbReference>
<reference evidence="1 2" key="1">
    <citation type="submission" date="2019-03" db="EMBL/GenBank/DDBJ databases">
        <title>Genomic Encyclopedia of Archaeal and Bacterial Type Strains, Phase II (KMG-II): from individual species to whole genera.</title>
        <authorList>
            <person name="Goeker M."/>
        </authorList>
    </citation>
    <scope>NUCLEOTIDE SEQUENCE [LARGE SCALE GENOMIC DNA]</scope>
    <source>
        <strain evidence="1 2">DSM 28353</strain>
    </source>
</reference>
<evidence type="ECO:0000313" key="1">
    <source>
        <dbReference type="EMBL" id="TDQ73907.1"/>
    </source>
</evidence>
<dbReference type="AlphaFoldDB" id="A0A4R6W5B3"/>
<keyword evidence="2" id="KW-1185">Reference proteome</keyword>
<gene>
    <name evidence="1" type="ORF">CLV99_4345</name>
</gene>
<organism evidence="1 2">
    <name type="scientific">Sphingobacterium yanglingense</name>
    <dbReference type="NCBI Taxonomy" id="1437280"/>
    <lineage>
        <taxon>Bacteria</taxon>
        <taxon>Pseudomonadati</taxon>
        <taxon>Bacteroidota</taxon>
        <taxon>Sphingobacteriia</taxon>
        <taxon>Sphingobacteriales</taxon>
        <taxon>Sphingobacteriaceae</taxon>
        <taxon>Sphingobacterium</taxon>
    </lineage>
</organism>
<protein>
    <submittedName>
        <fullName evidence="1">Uncharacterized protein</fullName>
    </submittedName>
</protein>
<proteinExistence type="predicted"/>
<dbReference type="RefSeq" id="WP_133586475.1">
    <property type="nucleotide sequence ID" value="NZ_SNYV01000018.1"/>
</dbReference>
<accession>A0A4R6W5B3</accession>
<sequence length="168" mass="19082">MELNLPKKLAKALEKEATDARIGLHAHIVKKLENITPSTEYIDINKLKKGLPILVAFLNKIPSVRVIASDLSADAYWSIRLDIDIENKLAWNVVQELGFVLNSISIQEPMPTVFKPVSPPPYLNGGPSDFLSWSIESTYNYIDPEWVKEMIESRLPNPVEDKKKWNNN</sequence>
<name>A0A4R6W5B3_9SPHI</name>
<dbReference type="EMBL" id="SNYV01000018">
    <property type="protein sequence ID" value="TDQ73907.1"/>
    <property type="molecule type" value="Genomic_DNA"/>
</dbReference>
<dbReference type="OrthoDB" id="8450629at2"/>